<dbReference type="InterPro" id="IPR050267">
    <property type="entry name" value="Anti-sigma-factor_SerPK"/>
</dbReference>
<dbReference type="CDD" id="cd16936">
    <property type="entry name" value="HATPase_RsbW-like"/>
    <property type="match status" value="1"/>
</dbReference>
<comment type="caution">
    <text evidence="4">The sequence shown here is derived from an EMBL/GenBank/DDBJ whole genome shotgun (WGS) entry which is preliminary data.</text>
</comment>
<keyword evidence="5" id="KW-1185">Reference proteome</keyword>
<feature type="domain" description="Histidine kinase/HSP90-like ATPase" evidence="2">
    <location>
        <begin position="81"/>
        <end position="192"/>
    </location>
</feature>
<dbReference type="Proteomes" id="UP001299283">
    <property type="component" value="Unassembled WGS sequence"/>
</dbReference>
<evidence type="ECO:0000313" key="5">
    <source>
        <dbReference type="Proteomes" id="UP001299283"/>
    </source>
</evidence>
<reference evidence="4 5" key="1">
    <citation type="submission" date="2023-12" db="EMBL/GenBank/DDBJ databases">
        <title>Description of new species of Mycobacterium terrae complex isolated from sewage at the Sao Paulo Zoological Park Foundation in Brazil.</title>
        <authorList>
            <person name="Romagnoli C.L."/>
            <person name="Conceicao E.C."/>
            <person name="Machado E."/>
            <person name="Barreto L.B.P.F."/>
            <person name="Sharma A."/>
            <person name="Silva N.M."/>
            <person name="Marques L.E."/>
            <person name="Juliana M.A."/>
            <person name="Lourenco M.C.S."/>
            <person name="Digiampietri L.A."/>
            <person name="Suffys P.N."/>
            <person name="Viana-Niero C."/>
        </authorList>
    </citation>
    <scope>NUCLEOTIDE SEQUENCE [LARGE SCALE GENOMIC DNA]</scope>
    <source>
        <strain evidence="4 5">MYC017</strain>
    </source>
</reference>
<dbReference type="InterPro" id="IPR036890">
    <property type="entry name" value="HATPase_C_sf"/>
</dbReference>
<dbReference type="PANTHER" id="PTHR35526">
    <property type="entry name" value="ANTI-SIGMA-F FACTOR RSBW-RELATED"/>
    <property type="match status" value="1"/>
</dbReference>
<keyword evidence="1" id="KW-0418">Kinase</keyword>
<dbReference type="EMBL" id="JAYJJQ010000010">
    <property type="protein sequence ID" value="MEB3069981.1"/>
    <property type="molecule type" value="Genomic_DNA"/>
</dbReference>
<keyword evidence="1" id="KW-0723">Serine/threonine-protein kinase</keyword>
<dbReference type="InterPro" id="IPR047718">
    <property type="entry name" value="RsbA-like_anti_sig"/>
</dbReference>
<proteinExistence type="predicted"/>
<dbReference type="InterPro" id="IPR025847">
    <property type="entry name" value="MEDS_domain"/>
</dbReference>
<keyword evidence="1" id="KW-0808">Transferase</keyword>
<dbReference type="Pfam" id="PF14417">
    <property type="entry name" value="MEDS"/>
    <property type="match status" value="1"/>
</dbReference>
<accession>A0ABU5YXX1</accession>
<sequence length="200" mass="21676">MQHEALINQAFNGRDGTVICPYDATRLPADVLRDAEVTHPRLRSSGQADKPSPGFSPDIIWARYNEPLPGSPTAATYSINRLADLAGARSFAAKYARWFGMSGQDIAGLQLIVNELATNSLQHARGPRALYLWAADGQLVCQVRDSGRLEDPMAGRRPINRNVAHGRGLFVVNATADLVRIHATASGTTVQAHLRITEPA</sequence>
<evidence type="ECO:0000259" key="2">
    <source>
        <dbReference type="Pfam" id="PF13581"/>
    </source>
</evidence>
<gene>
    <name evidence="4" type="ORF">K5L39_12365</name>
</gene>
<dbReference type="PANTHER" id="PTHR35526:SF3">
    <property type="entry name" value="ANTI-SIGMA-F FACTOR RSBW"/>
    <property type="match status" value="1"/>
</dbReference>
<dbReference type="NCBIfam" id="NF041045">
    <property type="entry name" value="RsbA_anti_sig"/>
    <property type="match status" value="1"/>
</dbReference>
<evidence type="ECO:0000256" key="1">
    <source>
        <dbReference type="ARBA" id="ARBA00022527"/>
    </source>
</evidence>
<protein>
    <submittedName>
        <fullName evidence="4">Anti-sigma factor RsbA family regulatory protein</fullName>
    </submittedName>
</protein>
<dbReference type="InterPro" id="IPR003594">
    <property type="entry name" value="HATPase_dom"/>
</dbReference>
<evidence type="ECO:0000259" key="3">
    <source>
        <dbReference type="Pfam" id="PF14417"/>
    </source>
</evidence>
<feature type="domain" description="MEDS" evidence="3">
    <location>
        <begin position="1"/>
        <end position="40"/>
    </location>
</feature>
<organism evidence="4 5">
    <name type="scientific">[Mycobacterium] vasticus</name>
    <dbReference type="NCBI Taxonomy" id="2875777"/>
    <lineage>
        <taxon>Bacteria</taxon>
        <taxon>Bacillati</taxon>
        <taxon>Actinomycetota</taxon>
        <taxon>Actinomycetes</taxon>
        <taxon>Mycobacteriales</taxon>
        <taxon>Mycobacteriaceae</taxon>
        <taxon>Mycolicibacter</taxon>
    </lineage>
</organism>
<dbReference type="SUPFAM" id="SSF55874">
    <property type="entry name" value="ATPase domain of HSP90 chaperone/DNA topoisomerase II/histidine kinase"/>
    <property type="match status" value="1"/>
</dbReference>
<dbReference type="Gene3D" id="3.30.565.10">
    <property type="entry name" value="Histidine kinase-like ATPase, C-terminal domain"/>
    <property type="match status" value="1"/>
</dbReference>
<dbReference type="Pfam" id="PF13581">
    <property type="entry name" value="HATPase_c_2"/>
    <property type="match status" value="1"/>
</dbReference>
<evidence type="ECO:0000313" key="4">
    <source>
        <dbReference type="EMBL" id="MEB3069981.1"/>
    </source>
</evidence>
<name>A0ABU5YXX1_9MYCO</name>